<keyword evidence="3" id="KW-0472">Membrane</keyword>
<evidence type="ECO:0000256" key="2">
    <source>
        <dbReference type="PROSITE-ProRule" id="PRU01263"/>
    </source>
</evidence>
<feature type="transmembrane region" description="Helical" evidence="3">
    <location>
        <begin position="781"/>
        <end position="800"/>
    </location>
</feature>
<feature type="domain" description="C2H2-type" evidence="4">
    <location>
        <begin position="246"/>
        <end position="273"/>
    </location>
</feature>
<evidence type="ECO:0000256" key="1">
    <source>
        <dbReference type="PROSITE-ProRule" id="PRU00042"/>
    </source>
</evidence>
<keyword evidence="2" id="KW-0862">Zinc</keyword>
<evidence type="ECO:0000313" key="6">
    <source>
        <dbReference type="EMBL" id="KAL1399708.1"/>
    </source>
</evidence>
<evidence type="ECO:0000259" key="4">
    <source>
        <dbReference type="PROSITE" id="PS50157"/>
    </source>
</evidence>
<feature type="binding site" evidence="2">
    <location>
        <position position="17"/>
    </location>
    <ligand>
        <name>Zn(2+)</name>
        <dbReference type="ChEBI" id="CHEBI:29105"/>
    </ligand>
</feature>
<feature type="binding site" evidence="2">
    <location>
        <position position="14"/>
    </location>
    <ligand>
        <name>Zn(2+)</name>
        <dbReference type="ChEBI" id="CHEBI:29105"/>
    </ligand>
</feature>
<dbReference type="Gene3D" id="3.30.160.60">
    <property type="entry name" value="Classic Zinc Finger"/>
    <property type="match status" value="3"/>
</dbReference>
<feature type="domain" description="ZAD" evidence="5">
    <location>
        <begin position="12"/>
        <end position="89"/>
    </location>
</feature>
<dbReference type="Pfam" id="PF20146">
    <property type="entry name" value="NRF"/>
    <property type="match status" value="1"/>
</dbReference>
<dbReference type="Pfam" id="PF00096">
    <property type="entry name" value="zf-C2H2"/>
    <property type="match status" value="3"/>
</dbReference>
<dbReference type="Proteomes" id="UP001562425">
    <property type="component" value="Unassembled WGS sequence"/>
</dbReference>
<feature type="domain" description="C2H2-type" evidence="4">
    <location>
        <begin position="302"/>
        <end position="329"/>
    </location>
</feature>
<dbReference type="InterPro" id="IPR012934">
    <property type="entry name" value="Znf_AD"/>
</dbReference>
<name>A0ABD1DJ36_CULPP</name>
<dbReference type="InterPro" id="IPR036236">
    <property type="entry name" value="Znf_C2H2_sf"/>
</dbReference>
<dbReference type="SMART" id="SM00355">
    <property type="entry name" value="ZnF_C2H2"/>
    <property type="match status" value="6"/>
</dbReference>
<keyword evidence="3" id="KW-0812">Transmembrane</keyword>
<organism evidence="6 7">
    <name type="scientific">Culex pipiens pipiens</name>
    <name type="common">Northern house mosquito</name>
    <dbReference type="NCBI Taxonomy" id="38569"/>
    <lineage>
        <taxon>Eukaryota</taxon>
        <taxon>Metazoa</taxon>
        <taxon>Ecdysozoa</taxon>
        <taxon>Arthropoda</taxon>
        <taxon>Hexapoda</taxon>
        <taxon>Insecta</taxon>
        <taxon>Pterygota</taxon>
        <taxon>Neoptera</taxon>
        <taxon>Endopterygota</taxon>
        <taxon>Diptera</taxon>
        <taxon>Nematocera</taxon>
        <taxon>Culicoidea</taxon>
        <taxon>Culicidae</taxon>
        <taxon>Culicinae</taxon>
        <taxon>Culicini</taxon>
        <taxon>Culex</taxon>
        <taxon>Culex</taxon>
    </lineage>
</organism>
<feature type="transmembrane region" description="Helical" evidence="3">
    <location>
        <begin position="505"/>
        <end position="525"/>
    </location>
</feature>
<dbReference type="SMART" id="SM00703">
    <property type="entry name" value="NRF"/>
    <property type="match status" value="1"/>
</dbReference>
<keyword evidence="2" id="KW-0479">Metal-binding</keyword>
<keyword evidence="7" id="KW-1185">Reference proteome</keyword>
<dbReference type="InterPro" id="IPR006621">
    <property type="entry name" value="Nose-resist-to-fluoxetine_N"/>
</dbReference>
<dbReference type="PANTHER" id="PTHR11161:SF0">
    <property type="entry name" value="O-ACYLTRANSFERASE LIKE PROTEIN"/>
    <property type="match status" value="1"/>
</dbReference>
<feature type="transmembrane region" description="Helical" evidence="3">
    <location>
        <begin position="714"/>
        <end position="734"/>
    </location>
</feature>
<accession>A0ABD1DJ36</accession>
<dbReference type="Pfam" id="PF01757">
    <property type="entry name" value="Acyl_transf_3"/>
    <property type="match status" value="1"/>
</dbReference>
<comment type="caution">
    <text evidence="6">The sequence shown here is derived from an EMBL/GenBank/DDBJ whole genome shotgun (WGS) entry which is preliminary data.</text>
</comment>
<dbReference type="EMBL" id="JBEHCU010005471">
    <property type="protein sequence ID" value="KAL1399708.1"/>
    <property type="molecule type" value="Genomic_DNA"/>
</dbReference>
<dbReference type="Gene3D" id="3.40.1800.20">
    <property type="match status" value="1"/>
</dbReference>
<evidence type="ECO:0008006" key="8">
    <source>
        <dbReference type="Google" id="ProtNLM"/>
    </source>
</evidence>
<dbReference type="SMART" id="SM00868">
    <property type="entry name" value="zf-AD"/>
    <property type="match status" value="1"/>
</dbReference>
<dbReference type="PANTHER" id="PTHR11161">
    <property type="entry name" value="O-ACYLTRANSFERASE"/>
    <property type="match status" value="1"/>
</dbReference>
<sequence>MSRPAKPASELVVCRVCLSHGKQLVPFARYDADRKAYRLADAISAVGAVQVENGDGLPQYCCVRCVRGIESAFKIQRVCQESDWKLREMYPQVEPEPVVKVMKEEEELVFKEEYEESRLQETVADVVAIKQEVEELPQLLDGADYAVSIKEEIDEVMEVAESDEAVEKQCQSDGDVTREAKICCGCSRYCLSKEELIKHSLKMHYTQHSGPDKQRPFACDICYRNLPNKNDLDEHKRHLRDERKKYECGKCGKGFYTTKSLLFHRRAHGPEPFKCHMCPFVTATSTQLRAHVQKHSVSNGTYKCFVCGTCYNTPANLKKHTATHPYKLPQKCPYCPRVFNVKKWLTHHINKHRQHGELGNQGIKNLCTAQLNELFSAEEPWALAVLDSWGRWPSGQFSGNQYDLGAYDQCRRQSIFSDSVGPVEGRYCLVVVPRQLNSTAGRFFVDMQGIDGVAVGMCFPKVCSERQLREPALQIVNSSFGIAADHVQVQCEGDLPRPGAARRTAIMVFTLIATLTVFSTIYDLASKYFKPKPVELWTTFSLRRNWNQLIQVRPSTGSSELIECIHGIRVLAIGWIILGHSYMMILSAPVINPLDTFDWRSSFHSALITTGPNSVDTFFVLSGLLTCWGLLKELDRNSKLNVPLLYLHRYLRLTPVFAALILFTVGFYQRIGDGPLWPVQQQFTTGNCEQYWWSALLYVQNYVNPNQLCIGHSWYLSVDMQLFLLSPLIIYPLWRWGPRVLIAVGLLILASMGCLLSVFLVNDLRASVADASLLRERLAYLPTHTRMGAWFVGLTLGYVLHRIKRKPIQIPTIYATLGWLTSLAIMIACLVGAYGTNHPNSHQNGFLVDALYETGRHVLWACSVAWIIFACTTGYGGPINTLLSATCWQPFGKLSYCLYLLHLPVQVLLTGTQRTVRHFSDLEAIHAFGGDASLTVLASVGWTLLFEVPFANLDGSLRKVVRKKPAPRTNEELTSEERG</sequence>
<dbReference type="InterPro" id="IPR013087">
    <property type="entry name" value="Znf_C2H2_type"/>
</dbReference>
<feature type="transmembrane region" description="Helical" evidence="3">
    <location>
        <begin position="857"/>
        <end position="876"/>
    </location>
</feature>
<dbReference type="AlphaFoldDB" id="A0ABD1DJ36"/>
<dbReference type="InterPro" id="IPR052728">
    <property type="entry name" value="O2_lipid_transport_reg"/>
</dbReference>
<dbReference type="PROSITE" id="PS00028">
    <property type="entry name" value="ZINC_FINGER_C2H2_1"/>
    <property type="match status" value="3"/>
</dbReference>
<gene>
    <name evidence="6" type="ORF">pipiens_002179</name>
</gene>
<dbReference type="SUPFAM" id="SSF57667">
    <property type="entry name" value="beta-beta-alpha zinc fingers"/>
    <property type="match status" value="3"/>
</dbReference>
<feature type="transmembrane region" description="Helical" evidence="3">
    <location>
        <begin position="650"/>
        <end position="668"/>
    </location>
</feature>
<dbReference type="Pfam" id="PF07776">
    <property type="entry name" value="zf-AD"/>
    <property type="match status" value="1"/>
</dbReference>
<dbReference type="GO" id="GO:0008270">
    <property type="term" value="F:zinc ion binding"/>
    <property type="evidence" value="ECO:0007669"/>
    <property type="project" value="UniProtKB-UniRule"/>
</dbReference>
<dbReference type="SUPFAM" id="SSF57716">
    <property type="entry name" value="Glucocorticoid receptor-like (DNA-binding domain)"/>
    <property type="match status" value="1"/>
</dbReference>
<feature type="transmembrane region" description="Helical" evidence="3">
    <location>
        <begin position="570"/>
        <end position="591"/>
    </location>
</feature>
<dbReference type="InterPro" id="IPR002656">
    <property type="entry name" value="Acyl_transf_3_dom"/>
</dbReference>
<evidence type="ECO:0000256" key="3">
    <source>
        <dbReference type="SAM" id="Phobius"/>
    </source>
</evidence>
<feature type="transmembrane region" description="Helical" evidence="3">
    <location>
        <begin position="611"/>
        <end position="630"/>
    </location>
</feature>
<evidence type="ECO:0000259" key="5">
    <source>
        <dbReference type="PROSITE" id="PS51915"/>
    </source>
</evidence>
<feature type="transmembrane region" description="Helical" evidence="3">
    <location>
        <begin position="741"/>
        <end position="761"/>
    </location>
</feature>
<reference evidence="6 7" key="1">
    <citation type="submission" date="2024-05" db="EMBL/GenBank/DDBJ databases">
        <title>Culex pipiens pipiens assembly and annotation.</title>
        <authorList>
            <person name="Alout H."/>
            <person name="Durand T."/>
        </authorList>
    </citation>
    <scope>NUCLEOTIDE SEQUENCE [LARGE SCALE GENOMIC DNA]</scope>
    <source>
        <strain evidence="6">HA-2024</strain>
        <tissue evidence="6">Whole body</tissue>
    </source>
</reference>
<protein>
    <recommendedName>
        <fullName evidence="8">Nose resistant-to-fluoxetine protein N-terminal domain-containing protein</fullName>
    </recommendedName>
</protein>
<keyword evidence="3" id="KW-1133">Transmembrane helix</keyword>
<feature type="binding site" evidence="2">
    <location>
        <position position="65"/>
    </location>
    <ligand>
        <name>Zn(2+)</name>
        <dbReference type="ChEBI" id="CHEBI:29105"/>
    </ligand>
</feature>
<proteinExistence type="predicted"/>
<evidence type="ECO:0000313" key="7">
    <source>
        <dbReference type="Proteomes" id="UP001562425"/>
    </source>
</evidence>
<feature type="transmembrane region" description="Helical" evidence="3">
    <location>
        <begin position="812"/>
        <end position="837"/>
    </location>
</feature>
<dbReference type="PROSITE" id="PS51915">
    <property type="entry name" value="ZAD"/>
    <property type="match status" value="1"/>
</dbReference>
<feature type="binding site" evidence="2">
    <location>
        <position position="62"/>
    </location>
    <ligand>
        <name>Zn(2+)</name>
        <dbReference type="ChEBI" id="CHEBI:29105"/>
    </ligand>
</feature>
<keyword evidence="1" id="KW-0863">Zinc-finger</keyword>
<dbReference type="PROSITE" id="PS50157">
    <property type="entry name" value="ZINC_FINGER_C2H2_2"/>
    <property type="match status" value="2"/>
</dbReference>